<organism evidence="8 9">
    <name type="scientific">Anaerosphaera multitolerans</name>
    <dbReference type="NCBI Taxonomy" id="2487351"/>
    <lineage>
        <taxon>Bacteria</taxon>
        <taxon>Bacillati</taxon>
        <taxon>Bacillota</taxon>
        <taxon>Tissierellia</taxon>
        <taxon>Tissierellales</taxon>
        <taxon>Peptoniphilaceae</taxon>
        <taxon>Anaerosphaera</taxon>
    </lineage>
</organism>
<dbReference type="GO" id="GO:0008483">
    <property type="term" value="F:transaminase activity"/>
    <property type="evidence" value="ECO:0007669"/>
    <property type="project" value="UniProtKB-KW"/>
</dbReference>
<dbReference type="InterPro" id="IPR015424">
    <property type="entry name" value="PyrdxlP-dep_Trfase"/>
</dbReference>
<proteinExistence type="inferred from homology"/>
<dbReference type="GO" id="GO:0016831">
    <property type="term" value="F:carboxy-lyase activity"/>
    <property type="evidence" value="ECO:0007669"/>
    <property type="project" value="UniProtKB-KW"/>
</dbReference>
<keyword evidence="8" id="KW-0032">Aminotransferase</keyword>
<accession>A0A437S4P7</accession>
<dbReference type="Gene3D" id="3.40.640.10">
    <property type="entry name" value="Type I PLP-dependent aspartate aminotransferase-like (Major domain)"/>
    <property type="match status" value="1"/>
</dbReference>
<comment type="similarity">
    <text evidence="2">Belongs to the Orn/Lys/Arg decarboxylase class-I family.</text>
</comment>
<reference evidence="8 9" key="1">
    <citation type="submission" date="2018-11" db="EMBL/GenBank/DDBJ databases">
        <title>Genome sequencing and assembly of Anaerosphaera sp. nov., GS7-6-2.</title>
        <authorList>
            <person name="Rettenmaier R."/>
            <person name="Liebl W."/>
            <person name="Zverlov V."/>
        </authorList>
    </citation>
    <scope>NUCLEOTIDE SEQUENCE [LARGE SCALE GENOMIC DNA]</scope>
    <source>
        <strain evidence="8 9">GS7-6-2</strain>
    </source>
</reference>
<dbReference type="Gene3D" id="3.90.100.10">
    <property type="entry name" value="Orn/Lys/Arg decarboxylase, C-terminal domain"/>
    <property type="match status" value="1"/>
</dbReference>
<dbReference type="EMBL" id="RLIH01000020">
    <property type="protein sequence ID" value="RVU53927.1"/>
    <property type="molecule type" value="Genomic_DNA"/>
</dbReference>
<dbReference type="InterPro" id="IPR036633">
    <property type="entry name" value="Prn/Lys/Arg_de-COase_C_sf"/>
</dbReference>
<evidence type="ECO:0000256" key="1">
    <source>
        <dbReference type="ARBA" id="ARBA00001933"/>
    </source>
</evidence>
<dbReference type="InterPro" id="IPR052357">
    <property type="entry name" value="Orn_Lys_Arg_decarboxylase-I"/>
</dbReference>
<evidence type="ECO:0000313" key="9">
    <source>
        <dbReference type="Proteomes" id="UP000288812"/>
    </source>
</evidence>
<keyword evidence="5" id="KW-0456">Lyase</keyword>
<evidence type="ECO:0000259" key="7">
    <source>
        <dbReference type="Pfam" id="PF03711"/>
    </source>
</evidence>
<evidence type="ECO:0000256" key="2">
    <source>
        <dbReference type="ARBA" id="ARBA00010671"/>
    </source>
</evidence>
<evidence type="ECO:0000313" key="8">
    <source>
        <dbReference type="EMBL" id="RVU53927.1"/>
    </source>
</evidence>
<dbReference type="OrthoDB" id="9815233at2"/>
<dbReference type="PANTHER" id="PTHR43277">
    <property type="entry name" value="ARGININE DECARBOXYLASE"/>
    <property type="match status" value="1"/>
</dbReference>
<dbReference type="InterPro" id="IPR015421">
    <property type="entry name" value="PyrdxlP-dep_Trfase_major"/>
</dbReference>
<keyword evidence="3" id="KW-0210">Decarboxylase</keyword>
<gene>
    <name evidence="8" type="ORF">EF514_10145</name>
</gene>
<evidence type="ECO:0000256" key="3">
    <source>
        <dbReference type="ARBA" id="ARBA00022793"/>
    </source>
</evidence>
<dbReference type="Proteomes" id="UP000288812">
    <property type="component" value="Unassembled WGS sequence"/>
</dbReference>
<comment type="cofactor">
    <cofactor evidence="1">
        <name>pyridoxal 5'-phosphate</name>
        <dbReference type="ChEBI" id="CHEBI:597326"/>
    </cofactor>
</comment>
<dbReference type="RefSeq" id="WP_127725332.1">
    <property type="nucleotide sequence ID" value="NZ_RLIH01000020.1"/>
</dbReference>
<dbReference type="Pfam" id="PF01276">
    <property type="entry name" value="OKR_DC_1"/>
    <property type="match status" value="1"/>
</dbReference>
<evidence type="ECO:0000256" key="5">
    <source>
        <dbReference type="ARBA" id="ARBA00023239"/>
    </source>
</evidence>
<dbReference type="PANTHER" id="PTHR43277:SF4">
    <property type="entry name" value="ARGININE DECARBOXYLASE"/>
    <property type="match status" value="1"/>
</dbReference>
<evidence type="ECO:0000259" key="6">
    <source>
        <dbReference type="Pfam" id="PF01276"/>
    </source>
</evidence>
<dbReference type="InterPro" id="IPR000310">
    <property type="entry name" value="Orn/Lys/Arg_deCO2ase_major_dom"/>
</dbReference>
<dbReference type="SUPFAM" id="SSF55904">
    <property type="entry name" value="Ornithine decarboxylase C-terminal domain"/>
    <property type="match status" value="1"/>
</dbReference>
<name>A0A437S4P7_9FIRM</name>
<protein>
    <submittedName>
        <fullName evidence="8">Aminotransferase class I/II-fold pyridoxal phosphate-dependent enzyme</fullName>
    </submittedName>
</protein>
<sequence length="458" mass="51942">MNRYIYDEVEKMKDKISFSTPGHKGKDIFDFNFKNDVTETLTTDNLLNPQGCILDSQREISKLFGVESSHYIVNGSTGALHIALSLVTKPGDEVLIQRNSHKSVYNALVINDLKPRYIYANYNREYNLITGIEPEEVEKQLRENPNIKVVVVVSPNYFGVCLKIREIAEVVHRYNGYLIVDEAHGTHLNFSKGKDYSAINCNGDIIVHSTHKTTPSLTQTSLLHINTRRISYGKVMNGINLFSTTSPSYLMLQSSEYAVKFMEEQGFERLDINEGYIESIKKNLKGRVKFLKEDLNDSTVAYMDPSKILFRIDGLTGFDIVEKMFLRYNIRLEMGDLYYGLALSTVADEEEDFIALEKALAEIAKERKIGKKVSTVAQIRPEIIYNPRETFYKERKKVDLNQAEGEVSASIVAAYPPGIPIVSFGELITKEIVKEIEEYLKSGIEVVGISNNKLEVVV</sequence>
<dbReference type="InterPro" id="IPR008286">
    <property type="entry name" value="Prn/Lys/Arg_de-COase_C"/>
</dbReference>
<evidence type="ECO:0000256" key="4">
    <source>
        <dbReference type="ARBA" id="ARBA00022898"/>
    </source>
</evidence>
<dbReference type="SUPFAM" id="SSF53383">
    <property type="entry name" value="PLP-dependent transferases"/>
    <property type="match status" value="1"/>
</dbReference>
<keyword evidence="9" id="KW-1185">Reference proteome</keyword>
<dbReference type="AlphaFoldDB" id="A0A437S4P7"/>
<comment type="caution">
    <text evidence="8">The sequence shown here is derived from an EMBL/GenBank/DDBJ whole genome shotgun (WGS) entry which is preliminary data.</text>
</comment>
<feature type="domain" description="Orn/Lys/Arg decarboxylases family 1 pyridoxal-P attachment site" evidence="6">
    <location>
        <begin position="13"/>
        <end position="270"/>
    </location>
</feature>
<feature type="domain" description="Orn/Lys/Arg decarboxylase C-terminal" evidence="7">
    <location>
        <begin position="358"/>
        <end position="442"/>
    </location>
</feature>
<keyword evidence="4" id="KW-0663">Pyridoxal phosphate</keyword>
<keyword evidence="8" id="KW-0808">Transferase</keyword>
<dbReference type="Pfam" id="PF03711">
    <property type="entry name" value="OKR_DC_1_C"/>
    <property type="match status" value="1"/>
</dbReference>